<gene>
    <name evidence="1" type="ORF">G2W53_039990</name>
</gene>
<dbReference type="EMBL" id="JAAIUW010000012">
    <property type="protein sequence ID" value="KAF7807829.1"/>
    <property type="molecule type" value="Genomic_DNA"/>
</dbReference>
<evidence type="ECO:0000313" key="2">
    <source>
        <dbReference type="Proteomes" id="UP000634136"/>
    </source>
</evidence>
<name>A0A834W8F7_9FABA</name>
<keyword evidence="2" id="KW-1185">Reference proteome</keyword>
<accession>A0A834W8F7</accession>
<evidence type="ECO:0000313" key="1">
    <source>
        <dbReference type="EMBL" id="KAF7807829.1"/>
    </source>
</evidence>
<dbReference type="AlphaFoldDB" id="A0A834W8F7"/>
<comment type="caution">
    <text evidence="1">The sequence shown here is derived from an EMBL/GenBank/DDBJ whole genome shotgun (WGS) entry which is preliminary data.</text>
</comment>
<organism evidence="1 2">
    <name type="scientific">Senna tora</name>
    <dbReference type="NCBI Taxonomy" id="362788"/>
    <lineage>
        <taxon>Eukaryota</taxon>
        <taxon>Viridiplantae</taxon>
        <taxon>Streptophyta</taxon>
        <taxon>Embryophyta</taxon>
        <taxon>Tracheophyta</taxon>
        <taxon>Spermatophyta</taxon>
        <taxon>Magnoliopsida</taxon>
        <taxon>eudicotyledons</taxon>
        <taxon>Gunneridae</taxon>
        <taxon>Pentapetalae</taxon>
        <taxon>rosids</taxon>
        <taxon>fabids</taxon>
        <taxon>Fabales</taxon>
        <taxon>Fabaceae</taxon>
        <taxon>Caesalpinioideae</taxon>
        <taxon>Cassia clade</taxon>
        <taxon>Senna</taxon>
    </lineage>
</organism>
<proteinExistence type="predicted"/>
<dbReference type="Proteomes" id="UP000634136">
    <property type="component" value="Unassembled WGS sequence"/>
</dbReference>
<protein>
    <submittedName>
        <fullName evidence="1">Uncharacterized protein</fullName>
    </submittedName>
</protein>
<sequence>MTQGNLARSFKAIRLARVQIFDGRRLGSPSVAVHLKSITHGSTFFKAKSQVHMLSQKDPYDTKKPSKKF</sequence>
<reference evidence="1" key="1">
    <citation type="submission" date="2020-09" db="EMBL/GenBank/DDBJ databases">
        <title>Genome-Enabled Discovery of Anthraquinone Biosynthesis in Senna tora.</title>
        <authorList>
            <person name="Kang S.-H."/>
            <person name="Pandey R.P."/>
            <person name="Lee C.-M."/>
            <person name="Sim J.-S."/>
            <person name="Jeong J.-T."/>
            <person name="Choi B.-S."/>
            <person name="Jung M."/>
            <person name="Ginzburg D."/>
            <person name="Zhao K."/>
            <person name="Won S.Y."/>
            <person name="Oh T.-J."/>
            <person name="Yu Y."/>
            <person name="Kim N.-H."/>
            <person name="Lee O.R."/>
            <person name="Lee T.-H."/>
            <person name="Bashyal P."/>
            <person name="Kim T.-S."/>
            <person name="Lee W.-H."/>
            <person name="Kawkins C."/>
            <person name="Kim C.-K."/>
            <person name="Kim J.S."/>
            <person name="Ahn B.O."/>
            <person name="Rhee S.Y."/>
            <person name="Sohng J.K."/>
        </authorList>
    </citation>
    <scope>NUCLEOTIDE SEQUENCE</scope>
    <source>
        <tissue evidence="1">Leaf</tissue>
    </source>
</reference>